<keyword evidence="3" id="KW-1185">Reference proteome</keyword>
<keyword evidence="1" id="KW-0175">Coiled coil</keyword>
<dbReference type="EMBL" id="ML119791">
    <property type="protein sequence ID" value="RPA74397.1"/>
    <property type="molecule type" value="Genomic_DNA"/>
</dbReference>
<dbReference type="Proteomes" id="UP000275078">
    <property type="component" value="Unassembled WGS sequence"/>
</dbReference>
<reference evidence="2 3" key="1">
    <citation type="journal article" date="2018" name="Nat. Ecol. Evol.">
        <title>Pezizomycetes genomes reveal the molecular basis of ectomycorrhizal truffle lifestyle.</title>
        <authorList>
            <person name="Murat C."/>
            <person name="Payen T."/>
            <person name="Noel B."/>
            <person name="Kuo A."/>
            <person name="Morin E."/>
            <person name="Chen J."/>
            <person name="Kohler A."/>
            <person name="Krizsan K."/>
            <person name="Balestrini R."/>
            <person name="Da Silva C."/>
            <person name="Montanini B."/>
            <person name="Hainaut M."/>
            <person name="Levati E."/>
            <person name="Barry K.W."/>
            <person name="Belfiori B."/>
            <person name="Cichocki N."/>
            <person name="Clum A."/>
            <person name="Dockter R.B."/>
            <person name="Fauchery L."/>
            <person name="Guy J."/>
            <person name="Iotti M."/>
            <person name="Le Tacon F."/>
            <person name="Lindquist E.A."/>
            <person name="Lipzen A."/>
            <person name="Malagnac F."/>
            <person name="Mello A."/>
            <person name="Molinier V."/>
            <person name="Miyauchi S."/>
            <person name="Poulain J."/>
            <person name="Riccioni C."/>
            <person name="Rubini A."/>
            <person name="Sitrit Y."/>
            <person name="Splivallo R."/>
            <person name="Traeger S."/>
            <person name="Wang M."/>
            <person name="Zifcakova L."/>
            <person name="Wipf D."/>
            <person name="Zambonelli A."/>
            <person name="Paolocci F."/>
            <person name="Nowrousian M."/>
            <person name="Ottonello S."/>
            <person name="Baldrian P."/>
            <person name="Spatafora J.W."/>
            <person name="Henrissat B."/>
            <person name="Nagy L.G."/>
            <person name="Aury J.M."/>
            <person name="Wincker P."/>
            <person name="Grigoriev I.V."/>
            <person name="Bonfante P."/>
            <person name="Martin F.M."/>
        </authorList>
    </citation>
    <scope>NUCLEOTIDE SEQUENCE [LARGE SCALE GENOMIC DNA]</scope>
    <source>
        <strain evidence="2 3">RN42</strain>
    </source>
</reference>
<name>A0A3N4HMB7_ASCIM</name>
<evidence type="ECO:0000313" key="2">
    <source>
        <dbReference type="EMBL" id="RPA74397.1"/>
    </source>
</evidence>
<protein>
    <submittedName>
        <fullName evidence="2">Uncharacterized protein</fullName>
    </submittedName>
</protein>
<evidence type="ECO:0000256" key="1">
    <source>
        <dbReference type="SAM" id="Coils"/>
    </source>
</evidence>
<sequence>MTTPGGSGFAPLGDVANKGKSAAKKENINPAAAAAPAAPVAPTVAADPTVDVICAINENSMVIRRRFPSSWNTKAVLLGIEDELIEHVRDGVGLDLAGYARIDREFEPDRVAEMYDSGIGSLGEVGQNPIGLGLVPIPPPGAAYEPLQLAKRAADNRFQAFESSFESFKKTMRDQFDELRDTNDKKVKDLEHKVTGLEEKVTGLKAENASLQSQIDLINAEAKSDKDAAEKQQKKHTKAIEHLRQNVSELAVNKTKVKEYAAVKDENRKLNARIDGLASSNTELKNKVTSLETGIVKLQQSQRETVKFQQNLQKRAILDLARDAAVDTIKKGTFAKARESMGNQHLVQTLKSKLPQSIPHWTGSKEEFVEFICSTENPLRQRGNNAAHNYPRDAIVEAIQADSSPRRAQLDQLVLYLDSLPDAWWSPEDE</sequence>
<organism evidence="2 3">
    <name type="scientific">Ascobolus immersus RN42</name>
    <dbReference type="NCBI Taxonomy" id="1160509"/>
    <lineage>
        <taxon>Eukaryota</taxon>
        <taxon>Fungi</taxon>
        <taxon>Dikarya</taxon>
        <taxon>Ascomycota</taxon>
        <taxon>Pezizomycotina</taxon>
        <taxon>Pezizomycetes</taxon>
        <taxon>Pezizales</taxon>
        <taxon>Ascobolaceae</taxon>
        <taxon>Ascobolus</taxon>
    </lineage>
</organism>
<gene>
    <name evidence="2" type="ORF">BJ508DRAFT_333104</name>
</gene>
<feature type="coiled-coil region" evidence="1">
    <location>
        <begin position="180"/>
        <end position="287"/>
    </location>
</feature>
<dbReference type="Gene3D" id="1.20.5.490">
    <property type="entry name" value="Single helix bin"/>
    <property type="match status" value="1"/>
</dbReference>
<accession>A0A3N4HMB7</accession>
<evidence type="ECO:0000313" key="3">
    <source>
        <dbReference type="Proteomes" id="UP000275078"/>
    </source>
</evidence>
<dbReference type="AlphaFoldDB" id="A0A3N4HMB7"/>
<proteinExistence type="predicted"/>